<evidence type="ECO:0000256" key="3">
    <source>
        <dbReference type="ARBA" id="ARBA00023315"/>
    </source>
</evidence>
<feature type="region of interest" description="Disordered" evidence="4">
    <location>
        <begin position="204"/>
        <end position="227"/>
    </location>
</feature>
<evidence type="ECO:0000256" key="2">
    <source>
        <dbReference type="ARBA" id="ARBA00022679"/>
    </source>
</evidence>
<keyword evidence="6" id="KW-1185">Reference proteome</keyword>
<dbReference type="EMBL" id="RWGY01000817">
    <property type="protein sequence ID" value="TVT98732.1"/>
    <property type="molecule type" value="Genomic_DNA"/>
</dbReference>
<dbReference type="InterPro" id="IPR050317">
    <property type="entry name" value="Plant_Fungal_Acyltransferase"/>
</dbReference>
<dbReference type="Pfam" id="PF02458">
    <property type="entry name" value="Transferase"/>
    <property type="match status" value="1"/>
</dbReference>
<protein>
    <submittedName>
        <fullName evidence="5">Uncharacterized protein</fullName>
    </submittedName>
</protein>
<dbReference type="GO" id="GO:0016747">
    <property type="term" value="F:acyltransferase activity, transferring groups other than amino-acyl groups"/>
    <property type="evidence" value="ECO:0007669"/>
    <property type="project" value="TreeGrafter"/>
</dbReference>
<feature type="region of interest" description="Disordered" evidence="4">
    <location>
        <begin position="522"/>
        <end position="550"/>
    </location>
</feature>
<evidence type="ECO:0000256" key="1">
    <source>
        <dbReference type="ARBA" id="ARBA00009861"/>
    </source>
</evidence>
<dbReference type="FunFam" id="3.30.559.10:FF:000008">
    <property type="entry name" value="Tryptamine hydroxycinnamoyl transferase"/>
    <property type="match status" value="1"/>
</dbReference>
<proteinExistence type="inferred from homology"/>
<feature type="compositionally biased region" description="Basic and acidic residues" evidence="4">
    <location>
        <begin position="212"/>
        <end position="227"/>
    </location>
</feature>
<dbReference type="Gene3D" id="3.30.559.10">
    <property type="entry name" value="Chloramphenicol acetyltransferase-like domain"/>
    <property type="match status" value="2"/>
</dbReference>
<evidence type="ECO:0000313" key="5">
    <source>
        <dbReference type="EMBL" id="TVT98732.1"/>
    </source>
</evidence>
<dbReference type="OrthoDB" id="671439at2759"/>
<sequence length="550" mass="58820">MKITIQTSKIVKPAYGGDRCAPSANDGATDIVPLTVFDRVTFDEHISSMHFFRAPAPSNAALELGLAKMLAEYRVWAGRRDAGRRAVVLTDAGARFVAATADVALDSVISREPPTREVFSGLHPNGDGVEELMLVQVTRFACGGFAVGTTVWHPVTDGRAARSFMKAWGQATRGAAICPLPVHDRVSFFRPRDPPRVEFEHGGAEFTSRHGGFGDKKEHVVSNTDHSHDDKVVTHRVRFTREMIAELKAQASSSSPANASSSRPYSTLQCVVAHLWRCITAARRLDAHTVTRARIAVNGRSRMRDPPVPEEYIGNVVLWAWPTTTAGELLSRPLGHAAELISRAVARVDDAYFRSFIDFASSGAVEAEGLAPTADPGKMVLCPDVQVDSLLGFPFQDLDFGGGPPFLYMPSHSMPAEGGMFLVPSFSGDGSVEAYVPLFSRNMETFKKCCYSEALLASSSLQGRLCGDPLCRQPSALGCSSMATSAGAADDDGGGQRQRPMAAVRLHMISPTASLSSVAPQAWLGPSRSGHPRAGFGVPTATPSPPSASA</sequence>
<evidence type="ECO:0000256" key="4">
    <source>
        <dbReference type="SAM" id="MobiDB-lite"/>
    </source>
</evidence>
<dbReference type="PANTHER" id="PTHR31642">
    <property type="entry name" value="TRICHOTHECENE 3-O-ACETYLTRANSFERASE"/>
    <property type="match status" value="1"/>
</dbReference>
<dbReference type="AlphaFoldDB" id="A0A5J9SID8"/>
<dbReference type="Gramene" id="TVT98732">
    <property type="protein sequence ID" value="TVT98732"/>
    <property type="gene ID" value="EJB05_55962"/>
</dbReference>
<comment type="caution">
    <text evidence="5">The sequence shown here is derived from an EMBL/GenBank/DDBJ whole genome shotgun (WGS) entry which is preliminary data.</text>
</comment>
<dbReference type="InterPro" id="IPR023213">
    <property type="entry name" value="CAT-like_dom_sf"/>
</dbReference>
<keyword evidence="3" id="KW-0012">Acyltransferase</keyword>
<name>A0A5J9SID8_9POAL</name>
<evidence type="ECO:0000313" key="6">
    <source>
        <dbReference type="Proteomes" id="UP000324897"/>
    </source>
</evidence>
<accession>A0A5J9SID8</accession>
<gene>
    <name evidence="5" type="ORF">EJB05_55962</name>
</gene>
<comment type="similarity">
    <text evidence="1">Belongs to the plant acyltransferase family.</text>
</comment>
<keyword evidence="2" id="KW-0808">Transferase</keyword>
<dbReference type="PANTHER" id="PTHR31642:SF13">
    <property type="entry name" value="AGMATINE HYDROXYCINNAMOYLTRANSFERASE 1"/>
    <property type="match status" value="1"/>
</dbReference>
<dbReference type="Proteomes" id="UP000324897">
    <property type="component" value="Unassembled WGS sequence"/>
</dbReference>
<reference evidence="5 6" key="1">
    <citation type="journal article" date="2019" name="Sci. Rep.">
        <title>A high-quality genome of Eragrostis curvula grass provides insights into Poaceae evolution and supports new strategies to enhance forage quality.</title>
        <authorList>
            <person name="Carballo J."/>
            <person name="Santos B.A.C.M."/>
            <person name="Zappacosta D."/>
            <person name="Garbus I."/>
            <person name="Selva J.P."/>
            <person name="Gallo C.A."/>
            <person name="Diaz A."/>
            <person name="Albertini E."/>
            <person name="Caccamo M."/>
            <person name="Echenique V."/>
        </authorList>
    </citation>
    <scope>NUCLEOTIDE SEQUENCE [LARGE SCALE GENOMIC DNA]</scope>
    <source>
        <strain evidence="6">cv. Victoria</strain>
        <tissue evidence="5">Leaf</tissue>
    </source>
</reference>
<feature type="non-terminal residue" evidence="5">
    <location>
        <position position="1"/>
    </location>
</feature>
<organism evidence="5 6">
    <name type="scientific">Eragrostis curvula</name>
    <name type="common">weeping love grass</name>
    <dbReference type="NCBI Taxonomy" id="38414"/>
    <lineage>
        <taxon>Eukaryota</taxon>
        <taxon>Viridiplantae</taxon>
        <taxon>Streptophyta</taxon>
        <taxon>Embryophyta</taxon>
        <taxon>Tracheophyta</taxon>
        <taxon>Spermatophyta</taxon>
        <taxon>Magnoliopsida</taxon>
        <taxon>Liliopsida</taxon>
        <taxon>Poales</taxon>
        <taxon>Poaceae</taxon>
        <taxon>PACMAD clade</taxon>
        <taxon>Chloridoideae</taxon>
        <taxon>Eragrostideae</taxon>
        <taxon>Eragrostidinae</taxon>
        <taxon>Eragrostis</taxon>
    </lineage>
</organism>